<gene>
    <name evidence="11" type="primary">dnaX</name>
    <name evidence="14" type="ordered locus">Mpop_1812</name>
</gene>
<evidence type="ECO:0000256" key="3">
    <source>
        <dbReference type="ARBA" id="ARBA00022695"/>
    </source>
</evidence>
<keyword evidence="2 11" id="KW-0808">Transferase</keyword>
<dbReference type="InterPro" id="IPR022754">
    <property type="entry name" value="DNA_pol_III_gamma-3"/>
</dbReference>
<evidence type="ECO:0000256" key="11">
    <source>
        <dbReference type="RuleBase" id="RU364063"/>
    </source>
</evidence>
<dbReference type="SMART" id="SM00382">
    <property type="entry name" value="AAA"/>
    <property type="match status" value="1"/>
</dbReference>
<dbReference type="SUPFAM" id="SSF48019">
    <property type="entry name" value="post-AAA+ oligomerization domain-like"/>
    <property type="match status" value="1"/>
</dbReference>
<dbReference type="Gene3D" id="3.40.50.300">
    <property type="entry name" value="P-loop containing nucleotide triphosphate hydrolases"/>
    <property type="match status" value="1"/>
</dbReference>
<dbReference type="InterPro" id="IPR012763">
    <property type="entry name" value="DNA_pol_III_sug/sutau_N"/>
</dbReference>
<dbReference type="PANTHER" id="PTHR11669">
    <property type="entry name" value="REPLICATION FACTOR C / DNA POLYMERASE III GAMMA-TAU SUBUNIT"/>
    <property type="match status" value="1"/>
</dbReference>
<dbReference type="InterPro" id="IPR045085">
    <property type="entry name" value="HLD_clamp_pol_III_gamma_tau"/>
</dbReference>
<feature type="region of interest" description="Disordered" evidence="12">
    <location>
        <begin position="414"/>
        <end position="475"/>
    </location>
</feature>
<dbReference type="CDD" id="cd18137">
    <property type="entry name" value="HLD_clamp_pol_III_gamma_tau"/>
    <property type="match status" value="1"/>
</dbReference>
<feature type="compositionally biased region" description="Low complexity" evidence="12">
    <location>
        <begin position="430"/>
        <end position="440"/>
    </location>
</feature>
<keyword evidence="8 11" id="KW-0067">ATP-binding</keyword>
<keyword evidence="4 11" id="KW-0235">DNA replication</keyword>
<dbReference type="GO" id="GO:0003887">
    <property type="term" value="F:DNA-directed DNA polymerase activity"/>
    <property type="evidence" value="ECO:0007669"/>
    <property type="project" value="UniProtKB-KW"/>
</dbReference>
<dbReference type="InterPro" id="IPR027417">
    <property type="entry name" value="P-loop_NTPase"/>
</dbReference>
<protein>
    <recommendedName>
        <fullName evidence="11">DNA polymerase III subunit gamma/tau</fullName>
        <ecNumber evidence="11">2.7.7.7</ecNumber>
    </recommendedName>
</protein>
<dbReference type="GO" id="GO:0046872">
    <property type="term" value="F:metal ion binding"/>
    <property type="evidence" value="ECO:0007669"/>
    <property type="project" value="UniProtKB-KW"/>
</dbReference>
<dbReference type="Pfam" id="PF22608">
    <property type="entry name" value="DNAX_ATPase_lid"/>
    <property type="match status" value="1"/>
</dbReference>
<dbReference type="FunFam" id="3.40.50.300:FF:000014">
    <property type="entry name" value="DNA polymerase III subunit gamma/tau"/>
    <property type="match status" value="1"/>
</dbReference>
<evidence type="ECO:0000313" key="15">
    <source>
        <dbReference type="Proteomes" id="UP000007136"/>
    </source>
</evidence>
<comment type="subunit">
    <text evidence="11">DNA polymerase III contains a core (composed of alpha, epsilon and theta chains) that associates with a tau subunit. This core dimerizes to form the POLIII' complex. PolIII' associates with the gamma complex (composed of gamma, delta, delta', psi and chi chains) and with the beta chain to form the complete DNA polymerase III complex.</text>
</comment>
<feature type="region of interest" description="Disordered" evidence="12">
    <location>
        <begin position="551"/>
        <end position="573"/>
    </location>
</feature>
<evidence type="ECO:0000313" key="14">
    <source>
        <dbReference type="EMBL" id="ACB79975.1"/>
    </source>
</evidence>
<dbReference type="Proteomes" id="UP000007136">
    <property type="component" value="Chromosome"/>
</dbReference>
<dbReference type="Pfam" id="PF12169">
    <property type="entry name" value="DNA_pol3_gamma3"/>
    <property type="match status" value="1"/>
</dbReference>
<evidence type="ECO:0000256" key="6">
    <source>
        <dbReference type="ARBA" id="ARBA00022741"/>
    </source>
</evidence>
<dbReference type="NCBIfam" id="TIGR02397">
    <property type="entry name" value="dnaX_nterm"/>
    <property type="match status" value="1"/>
</dbReference>
<dbReference type="SUPFAM" id="SSF52540">
    <property type="entry name" value="P-loop containing nucleoside triphosphate hydrolases"/>
    <property type="match status" value="1"/>
</dbReference>
<evidence type="ECO:0000256" key="1">
    <source>
        <dbReference type="ARBA" id="ARBA00006360"/>
    </source>
</evidence>
<organism evidence="14 15">
    <name type="scientific">Methylorubrum populi (strain ATCC BAA-705 / NCIMB 13946 / BJ001)</name>
    <name type="common">Methylobacterium populi</name>
    <dbReference type="NCBI Taxonomy" id="441620"/>
    <lineage>
        <taxon>Bacteria</taxon>
        <taxon>Pseudomonadati</taxon>
        <taxon>Pseudomonadota</taxon>
        <taxon>Alphaproteobacteria</taxon>
        <taxon>Hyphomicrobiales</taxon>
        <taxon>Methylobacteriaceae</taxon>
        <taxon>Methylorubrum</taxon>
    </lineage>
</organism>
<dbReference type="FunFam" id="1.10.8.60:FF:000013">
    <property type="entry name" value="DNA polymerase III subunit gamma/tau"/>
    <property type="match status" value="1"/>
</dbReference>
<comment type="catalytic activity">
    <reaction evidence="10 11">
        <text>DNA(n) + a 2'-deoxyribonucleoside 5'-triphosphate = DNA(n+1) + diphosphate</text>
        <dbReference type="Rhea" id="RHEA:22508"/>
        <dbReference type="Rhea" id="RHEA-COMP:17339"/>
        <dbReference type="Rhea" id="RHEA-COMP:17340"/>
        <dbReference type="ChEBI" id="CHEBI:33019"/>
        <dbReference type="ChEBI" id="CHEBI:61560"/>
        <dbReference type="ChEBI" id="CHEBI:173112"/>
        <dbReference type="EC" id="2.7.7.7"/>
    </reaction>
</comment>
<evidence type="ECO:0000256" key="10">
    <source>
        <dbReference type="ARBA" id="ARBA00049244"/>
    </source>
</evidence>
<keyword evidence="6 11" id="KW-0547">Nucleotide-binding</keyword>
<dbReference type="InterPro" id="IPR022107">
    <property type="entry name" value="DNA_pol_III_gamma/tau_C"/>
</dbReference>
<dbReference type="GO" id="GO:0006261">
    <property type="term" value="P:DNA-templated DNA replication"/>
    <property type="evidence" value="ECO:0007669"/>
    <property type="project" value="TreeGrafter"/>
</dbReference>
<keyword evidence="7" id="KW-0862">Zinc</keyword>
<dbReference type="AlphaFoldDB" id="B1ZIF5"/>
<dbReference type="GO" id="GO:0009360">
    <property type="term" value="C:DNA polymerase III complex"/>
    <property type="evidence" value="ECO:0007669"/>
    <property type="project" value="InterPro"/>
</dbReference>
<dbReference type="GO" id="GO:0005524">
    <property type="term" value="F:ATP binding"/>
    <property type="evidence" value="ECO:0007669"/>
    <property type="project" value="UniProtKB-KW"/>
</dbReference>
<evidence type="ECO:0000256" key="2">
    <source>
        <dbReference type="ARBA" id="ARBA00022679"/>
    </source>
</evidence>
<feature type="domain" description="AAA+ ATPase" evidence="13">
    <location>
        <begin position="64"/>
        <end position="212"/>
    </location>
</feature>
<keyword evidence="9 11" id="KW-0239">DNA-directed DNA polymerase</keyword>
<proteinExistence type="inferred from homology"/>
<evidence type="ECO:0000256" key="9">
    <source>
        <dbReference type="ARBA" id="ARBA00022932"/>
    </source>
</evidence>
<keyword evidence="3 11" id="KW-0548">Nucleotidyltransferase</keyword>
<name>B1ZIF5_METPB</name>
<feature type="region of interest" description="Disordered" evidence="12">
    <location>
        <begin position="1"/>
        <end position="22"/>
    </location>
</feature>
<dbReference type="Pfam" id="PF12362">
    <property type="entry name" value="DUF3646"/>
    <property type="match status" value="1"/>
</dbReference>
<dbReference type="FunFam" id="1.20.272.10:FF:000003">
    <property type="entry name" value="DNA polymerase III subunit gamma/tau"/>
    <property type="match status" value="1"/>
</dbReference>
<dbReference type="HOGENOM" id="CLU_006229_0_7_5"/>
<dbReference type="PANTHER" id="PTHR11669:SF0">
    <property type="entry name" value="PROTEIN STICHEL-LIKE 2"/>
    <property type="match status" value="1"/>
</dbReference>
<evidence type="ECO:0000256" key="12">
    <source>
        <dbReference type="SAM" id="MobiDB-lite"/>
    </source>
</evidence>
<dbReference type="eggNOG" id="COG2812">
    <property type="taxonomic scope" value="Bacteria"/>
</dbReference>
<comment type="similarity">
    <text evidence="1 11">Belongs to the DnaX/STICHEL family.</text>
</comment>
<dbReference type="InterPro" id="IPR008921">
    <property type="entry name" value="DNA_pol3_clamp-load_cplx_C"/>
</dbReference>
<evidence type="ECO:0000256" key="4">
    <source>
        <dbReference type="ARBA" id="ARBA00022705"/>
    </source>
</evidence>
<dbReference type="CDD" id="cd00009">
    <property type="entry name" value="AAA"/>
    <property type="match status" value="1"/>
</dbReference>
<dbReference type="Pfam" id="PF13177">
    <property type="entry name" value="DNA_pol3_delta2"/>
    <property type="match status" value="1"/>
</dbReference>
<feature type="compositionally biased region" description="Low complexity" evidence="12">
    <location>
        <begin position="449"/>
        <end position="463"/>
    </location>
</feature>
<dbReference type="EC" id="2.7.7.7" evidence="11"/>
<accession>B1ZIF5</accession>
<evidence type="ECO:0000259" key="13">
    <source>
        <dbReference type="SMART" id="SM00382"/>
    </source>
</evidence>
<dbReference type="EMBL" id="CP001029">
    <property type="protein sequence ID" value="ACB79975.1"/>
    <property type="molecule type" value="Genomic_DNA"/>
</dbReference>
<dbReference type="Gene3D" id="1.20.272.10">
    <property type="match status" value="1"/>
</dbReference>
<evidence type="ECO:0000256" key="5">
    <source>
        <dbReference type="ARBA" id="ARBA00022723"/>
    </source>
</evidence>
<evidence type="ECO:0000256" key="8">
    <source>
        <dbReference type="ARBA" id="ARBA00022840"/>
    </source>
</evidence>
<dbReference type="Gene3D" id="1.10.8.60">
    <property type="match status" value="1"/>
</dbReference>
<reference evidence="14" key="1">
    <citation type="submission" date="2008-04" db="EMBL/GenBank/DDBJ databases">
        <title>Complete sequence of chromosome of Methylobacterium populi BJ001.</title>
        <authorList>
            <consortium name="US DOE Joint Genome Institute"/>
            <person name="Copeland A."/>
            <person name="Lucas S."/>
            <person name="Lapidus A."/>
            <person name="Glavina del Rio T."/>
            <person name="Dalin E."/>
            <person name="Tice H."/>
            <person name="Bruce D."/>
            <person name="Goodwin L."/>
            <person name="Pitluck S."/>
            <person name="Chertkov O."/>
            <person name="Brettin T."/>
            <person name="Detter J.C."/>
            <person name="Han C."/>
            <person name="Kuske C.R."/>
            <person name="Schmutz J."/>
            <person name="Larimer F."/>
            <person name="Land M."/>
            <person name="Hauser L."/>
            <person name="Kyrpides N."/>
            <person name="Mikhailova N."/>
            <person name="Marx C."/>
            <person name="Richardson P."/>
        </authorList>
    </citation>
    <scope>NUCLEOTIDE SEQUENCE [LARGE SCALE GENOMIC DNA]</scope>
    <source>
        <strain evidence="14">BJ001</strain>
    </source>
</reference>
<dbReference type="InterPro" id="IPR050238">
    <property type="entry name" value="DNA_Rep/Repair_Clamp_Loader"/>
</dbReference>
<dbReference type="STRING" id="441620.Mpop_1812"/>
<dbReference type="InterPro" id="IPR003593">
    <property type="entry name" value="AAA+_ATPase"/>
</dbReference>
<comment type="function">
    <text evidence="11">DNA polymerase III is a complex, multichain enzyme responsible for most of the replicative synthesis in bacteria. This DNA polymerase also exhibits 3' to 5' exonuclease activity.</text>
</comment>
<dbReference type="KEGG" id="mpo:Mpop_1812"/>
<dbReference type="OrthoDB" id="9810148at2"/>
<dbReference type="NCBIfam" id="NF006585">
    <property type="entry name" value="PRK09111.1"/>
    <property type="match status" value="1"/>
</dbReference>
<dbReference type="RefSeq" id="WP_012453721.1">
    <property type="nucleotide sequence ID" value="NC_010725.1"/>
</dbReference>
<keyword evidence="5" id="KW-0479">Metal-binding</keyword>
<dbReference type="GO" id="GO:0003677">
    <property type="term" value="F:DNA binding"/>
    <property type="evidence" value="ECO:0007669"/>
    <property type="project" value="InterPro"/>
</dbReference>
<sequence length="623" mass="65993">MDETHGTFPDEPGLPGMPAASAPATAATPYRVLARKYRPQTFDDLIGQGAMVRTLANAFSANRIPQAWMLTGVRGVGKTTTARILARGLNYVRTGQPDTGPTVSMPELGQHCQAIMESRHMDVLEMDAASHTGIDDVRGIIDGIRYAPVSARYKVYIVDEVHMLSEKAFNAFLKTLEEPPPHAKFVFATTEIRKVPVTILSRCQRFDLRRVEADVLSAHLKKICAAEGVEAEDEALAAVTRAAEGSVRDALSLLDQAIAHGAGAVTAAGVRDMLGLADRSRIVDLFEAAMRGDIPAAFAEIRAQYDAGADPAVVLSDLAGFTHLVTRLKLVPGAEADPTLSEAERVRGAQFAGRLPVRALSRAWQILLKALPEVQAAPRPLAAAEMAIVRLAYAADLPTPDEALRQLRADIAASESPGAGTPRPGGGGAMASHGSAALQMAPPPPSPRPVLASVPSPATASAPAPRPTPAAVPAGPRLGRFEDVVAQAEAARDIALKVALERDVHLVRFEEGRIEFRLAPGGRQSLANDLARALDAWTGRRWVVAVSKEQGAPTLAENSRAAEETRHQNAAAHPLVREVLSRFPGAQIVDVRDKAPEGDGAESASESVGPAAPPPEDPEDDDN</sequence>
<feature type="region of interest" description="Disordered" evidence="12">
    <location>
        <begin position="587"/>
        <end position="623"/>
    </location>
</feature>
<evidence type="ECO:0000256" key="7">
    <source>
        <dbReference type="ARBA" id="ARBA00022833"/>
    </source>
</evidence>